<comment type="subunit">
    <text evidence="5">Homodimer.</text>
</comment>
<evidence type="ECO:0000256" key="12">
    <source>
        <dbReference type="ARBA" id="ARBA00048453"/>
    </source>
</evidence>
<dbReference type="GO" id="GO:0005829">
    <property type="term" value="C:cytosol"/>
    <property type="evidence" value="ECO:0007669"/>
    <property type="project" value="TreeGrafter"/>
</dbReference>
<dbReference type="Pfam" id="PF02885">
    <property type="entry name" value="Glycos_trans_3N"/>
    <property type="match status" value="1"/>
</dbReference>
<comment type="catalytic activity">
    <reaction evidence="13">
        <text>thymidine + phosphate = 2-deoxy-alpha-D-ribose 1-phosphate + thymine</text>
        <dbReference type="Rhea" id="RHEA:16037"/>
        <dbReference type="ChEBI" id="CHEBI:17748"/>
        <dbReference type="ChEBI" id="CHEBI:17821"/>
        <dbReference type="ChEBI" id="CHEBI:43474"/>
        <dbReference type="ChEBI" id="CHEBI:57259"/>
        <dbReference type="EC" id="2.4.2.2"/>
    </reaction>
</comment>
<name>A0A8D5ZNU1_9BACL</name>
<evidence type="ECO:0000256" key="4">
    <source>
        <dbReference type="ARBA" id="ARBA00006915"/>
    </source>
</evidence>
<dbReference type="SUPFAM" id="SSF52418">
    <property type="entry name" value="Nucleoside phosphorylase/phosphoribosyltransferase catalytic domain"/>
    <property type="match status" value="1"/>
</dbReference>
<evidence type="ECO:0000256" key="9">
    <source>
        <dbReference type="ARBA" id="ARBA00022679"/>
    </source>
</evidence>
<keyword evidence="10" id="KW-0479">Metal-binding</keyword>
<evidence type="ECO:0000256" key="2">
    <source>
        <dbReference type="ARBA" id="ARBA00001958"/>
    </source>
</evidence>
<dbReference type="InterPro" id="IPR017459">
    <property type="entry name" value="Glycosyl_Trfase_fam3_N_dom"/>
</dbReference>
<protein>
    <recommendedName>
        <fullName evidence="7">Pyrimidine-nucleoside phosphorylase</fullName>
        <ecNumber evidence="6">2.4.2.2</ecNumber>
    </recommendedName>
</protein>
<dbReference type="Pfam" id="PF00591">
    <property type="entry name" value="Glycos_transf_3"/>
    <property type="match status" value="1"/>
</dbReference>
<dbReference type="NCBIfam" id="TIGR02644">
    <property type="entry name" value="Y_phosphoryl"/>
    <property type="match status" value="1"/>
</dbReference>
<dbReference type="NCBIfam" id="NF004747">
    <property type="entry name" value="PRK06078.1"/>
    <property type="match status" value="1"/>
</dbReference>
<keyword evidence="8" id="KW-0328">Glycosyltransferase</keyword>
<dbReference type="GO" id="GO:0006206">
    <property type="term" value="P:pyrimidine nucleobase metabolic process"/>
    <property type="evidence" value="ECO:0007669"/>
    <property type="project" value="InterPro"/>
</dbReference>
<dbReference type="InterPro" id="IPR000053">
    <property type="entry name" value="Thymidine/pyrmidine_PPase"/>
</dbReference>
<dbReference type="SUPFAM" id="SSF47648">
    <property type="entry name" value="Nucleoside phosphorylase/phosphoribosyltransferase N-terminal domain"/>
    <property type="match status" value="1"/>
</dbReference>
<accession>A0A8D5ZNU1</accession>
<dbReference type="InterPro" id="IPR036566">
    <property type="entry name" value="PYNP-like_C_sf"/>
</dbReference>
<dbReference type="FunFam" id="3.40.1030.10:FF:000003">
    <property type="entry name" value="Pyrimidine-nucleoside phosphorylase"/>
    <property type="match status" value="1"/>
</dbReference>
<reference evidence="15" key="2">
    <citation type="journal article" date="2021" name="Microbiol. Resour. Announc.">
        <title>Complete Genome Sequence of Polycladomyces abyssicola JIR-001T, Isolated from Hemipelagic Sediment in Deep Seawater.</title>
        <authorList>
            <person name="Tsubouchi T."/>
            <person name="Kaneko Y."/>
        </authorList>
    </citation>
    <scope>NUCLEOTIDE SEQUENCE</scope>
    <source>
        <strain evidence="15">JIR-001</strain>
    </source>
</reference>
<dbReference type="InterPro" id="IPR017872">
    <property type="entry name" value="Pyrmidine_PPase_CS"/>
</dbReference>
<evidence type="ECO:0000256" key="13">
    <source>
        <dbReference type="ARBA" id="ARBA00048525"/>
    </source>
</evidence>
<evidence type="ECO:0000256" key="8">
    <source>
        <dbReference type="ARBA" id="ARBA00022676"/>
    </source>
</evidence>
<dbReference type="InterPro" id="IPR013102">
    <property type="entry name" value="PYNP_C"/>
</dbReference>
<dbReference type="GO" id="GO:0006213">
    <property type="term" value="P:pyrimidine nucleoside metabolic process"/>
    <property type="evidence" value="ECO:0007669"/>
    <property type="project" value="InterPro"/>
</dbReference>
<evidence type="ECO:0000256" key="10">
    <source>
        <dbReference type="ARBA" id="ARBA00022723"/>
    </source>
</evidence>
<dbReference type="Gene3D" id="3.90.1170.30">
    <property type="entry name" value="Pyrimidine nucleoside phosphorylase-like, C-terminal domain"/>
    <property type="match status" value="1"/>
</dbReference>
<dbReference type="InterPro" id="IPR018090">
    <property type="entry name" value="Pyrmidine_PPas_bac/euk"/>
</dbReference>
<gene>
    <name evidence="15" type="primary">pyn</name>
    <name evidence="15" type="ORF">JIR001_14610</name>
</gene>
<evidence type="ECO:0000256" key="5">
    <source>
        <dbReference type="ARBA" id="ARBA00011738"/>
    </source>
</evidence>
<dbReference type="GO" id="GO:0009032">
    <property type="term" value="F:thymidine phosphorylase activity"/>
    <property type="evidence" value="ECO:0007669"/>
    <property type="project" value="TreeGrafter"/>
</dbReference>
<dbReference type="AlphaFoldDB" id="A0A8D5ZNU1"/>
<dbReference type="EC" id="2.4.2.2" evidence="6"/>
<dbReference type="KEGG" id="pabs:JIR001_14610"/>
<evidence type="ECO:0000256" key="1">
    <source>
        <dbReference type="ARBA" id="ARBA00001066"/>
    </source>
</evidence>
<evidence type="ECO:0000259" key="14">
    <source>
        <dbReference type="SMART" id="SM00941"/>
    </source>
</evidence>
<dbReference type="EMBL" id="AP024601">
    <property type="protein sequence ID" value="BCU81678.1"/>
    <property type="molecule type" value="Genomic_DNA"/>
</dbReference>
<organism evidence="15 16">
    <name type="scientific">Polycladomyces abyssicola</name>
    <dbReference type="NCBI Taxonomy" id="1125966"/>
    <lineage>
        <taxon>Bacteria</taxon>
        <taxon>Bacillati</taxon>
        <taxon>Bacillota</taxon>
        <taxon>Bacilli</taxon>
        <taxon>Bacillales</taxon>
        <taxon>Thermoactinomycetaceae</taxon>
        <taxon>Polycladomyces</taxon>
    </lineage>
</organism>
<proteinExistence type="inferred from homology"/>
<evidence type="ECO:0000313" key="15">
    <source>
        <dbReference type="EMBL" id="BCU81678.1"/>
    </source>
</evidence>
<dbReference type="PIRSF" id="PIRSF000478">
    <property type="entry name" value="TP_PyNP"/>
    <property type="match status" value="1"/>
</dbReference>
<evidence type="ECO:0000256" key="3">
    <source>
        <dbReference type="ARBA" id="ARBA00003877"/>
    </source>
</evidence>
<sequence length="442" mass="46913">MMRMVDLIRKKRDGQALTTEEIEFLIRGYAKGEIPDYQVSAWAMAVYFNGMTDRETADLTMAMVRSGEQVDLASIRGKKVDKHSTGGVGDKTTLVVGPLVAAAGVPVAKLSGRGLGHTGGTIDKLESIAGFSTSLTREAFVRQVNEIGIAVTGQTADLTPADKQLYALRDVTATVDSIPLIASSIMSKKIAGGADAIVLDVKTGHGAFMKKEEDAIRLAKAMVSIGTQVGRETVAVISDMNQPLGFAVGNALEVKEAIDTLRGEGPADLTELSLTLGAQMVLLAEVVSTYAEARALLASKLADGSALEKFRAFIRAQHGDADVVDHPERLPQAKHRIEVSAPTDGTVSALQAEEIGLAAMKLGAGRSTKEDRIDHAVGIVLHKKIGDALQKGTPLATLHANDLSRIEDVKAQVLAAYEISEETVVAPKLVRHIVDRNGIINI</sequence>
<dbReference type="Proteomes" id="UP000677436">
    <property type="component" value="Chromosome"/>
</dbReference>
<dbReference type="PANTHER" id="PTHR10515">
    <property type="entry name" value="THYMIDINE PHOSPHORYLASE"/>
    <property type="match status" value="1"/>
</dbReference>
<dbReference type="PANTHER" id="PTHR10515:SF0">
    <property type="entry name" value="THYMIDINE PHOSPHORYLASE"/>
    <property type="match status" value="1"/>
</dbReference>
<dbReference type="InterPro" id="IPR036320">
    <property type="entry name" value="Glycosyl_Trfase_fam3_N_dom_sf"/>
</dbReference>
<dbReference type="GO" id="GO:0046872">
    <property type="term" value="F:metal ion binding"/>
    <property type="evidence" value="ECO:0007669"/>
    <property type="project" value="UniProtKB-KW"/>
</dbReference>
<dbReference type="InterPro" id="IPR035902">
    <property type="entry name" value="Nuc_phospho_transferase"/>
</dbReference>
<dbReference type="SMART" id="SM00941">
    <property type="entry name" value="PYNP_C"/>
    <property type="match status" value="1"/>
</dbReference>
<dbReference type="InterPro" id="IPR000312">
    <property type="entry name" value="Glycosyl_Trfase_fam3"/>
</dbReference>
<dbReference type="Pfam" id="PF07831">
    <property type="entry name" value="PYNP_C"/>
    <property type="match status" value="1"/>
</dbReference>
<feature type="domain" description="Pyrimidine nucleoside phosphorylase C-terminal" evidence="14">
    <location>
        <begin position="346"/>
        <end position="420"/>
    </location>
</feature>
<comment type="function">
    <text evidence="3">Catalyzes phosphorolysis of the pyrimidine nucleosides uridine, thymidine and 2'-deoxyuridine with the formation of the corresponding pyrimidine base and ribose-1-phosphate.</text>
</comment>
<reference evidence="15" key="1">
    <citation type="journal article" date="2013" name="Int. J. Syst. Evol. Microbiol.">
        <title>Polycladomyces abyssicola gen. nov., sp. nov., a thermophilic filamentous bacterium isolated from hemipelagic sediment.</title>
        <authorList>
            <person name="Tsubouchi T."/>
            <person name="Shimane Y."/>
            <person name="Mori K."/>
            <person name="Usui K."/>
            <person name="Hiraki T."/>
            <person name="Tame A."/>
            <person name="Uematsu K."/>
            <person name="Maruyama T."/>
            <person name="Hatada Y."/>
        </authorList>
    </citation>
    <scope>NUCLEOTIDE SEQUENCE</scope>
    <source>
        <strain evidence="15">JIR-001</strain>
    </source>
</reference>
<dbReference type="FunFam" id="1.20.970.10:FF:000002">
    <property type="entry name" value="Pyrimidine-nucleoside phosphorylase"/>
    <property type="match status" value="1"/>
</dbReference>
<evidence type="ECO:0000313" key="16">
    <source>
        <dbReference type="Proteomes" id="UP000677436"/>
    </source>
</evidence>
<keyword evidence="11" id="KW-0630">Potassium</keyword>
<dbReference type="GO" id="GO:0004645">
    <property type="term" value="F:1,4-alpha-oligoglucan phosphorylase activity"/>
    <property type="evidence" value="ECO:0007669"/>
    <property type="project" value="InterPro"/>
</dbReference>
<keyword evidence="16" id="KW-1185">Reference proteome</keyword>
<dbReference type="SUPFAM" id="SSF54680">
    <property type="entry name" value="Pyrimidine nucleoside phosphorylase C-terminal domain"/>
    <property type="match status" value="1"/>
</dbReference>
<dbReference type="NCBIfam" id="NF004490">
    <property type="entry name" value="PRK05820.1"/>
    <property type="match status" value="1"/>
</dbReference>
<comment type="similarity">
    <text evidence="4">Belongs to the thymidine/pyrimidine-nucleoside phosphorylase family.</text>
</comment>
<evidence type="ECO:0000256" key="6">
    <source>
        <dbReference type="ARBA" id="ARBA00011889"/>
    </source>
</evidence>
<dbReference type="PROSITE" id="PS00647">
    <property type="entry name" value="THYMID_PHOSPHORYLASE"/>
    <property type="match status" value="1"/>
</dbReference>
<comment type="catalytic activity">
    <reaction evidence="12">
        <text>uridine + phosphate = alpha-D-ribose 1-phosphate + uracil</text>
        <dbReference type="Rhea" id="RHEA:24388"/>
        <dbReference type="ChEBI" id="CHEBI:16704"/>
        <dbReference type="ChEBI" id="CHEBI:17568"/>
        <dbReference type="ChEBI" id="CHEBI:43474"/>
        <dbReference type="ChEBI" id="CHEBI:57720"/>
        <dbReference type="EC" id="2.4.2.2"/>
    </reaction>
</comment>
<dbReference type="Gene3D" id="1.20.970.10">
    <property type="entry name" value="Transferase, Pyrimidine Nucleoside Phosphorylase, Chain C"/>
    <property type="match status" value="1"/>
</dbReference>
<evidence type="ECO:0000256" key="7">
    <source>
        <dbReference type="ARBA" id="ARBA00014680"/>
    </source>
</evidence>
<keyword evidence="9" id="KW-0808">Transferase</keyword>
<evidence type="ECO:0000256" key="11">
    <source>
        <dbReference type="ARBA" id="ARBA00022958"/>
    </source>
</evidence>
<comment type="catalytic activity">
    <reaction evidence="1">
        <text>2'-deoxyuridine + phosphate = 2-deoxy-alpha-D-ribose 1-phosphate + uracil</text>
        <dbReference type="Rhea" id="RHEA:22824"/>
        <dbReference type="ChEBI" id="CHEBI:16450"/>
        <dbReference type="ChEBI" id="CHEBI:17568"/>
        <dbReference type="ChEBI" id="CHEBI:43474"/>
        <dbReference type="ChEBI" id="CHEBI:57259"/>
        <dbReference type="EC" id="2.4.2.2"/>
    </reaction>
</comment>
<dbReference type="Gene3D" id="3.40.1030.10">
    <property type="entry name" value="Nucleoside phosphorylase/phosphoribosyltransferase catalytic domain"/>
    <property type="match status" value="1"/>
</dbReference>
<comment type="cofactor">
    <cofactor evidence="2">
        <name>K(+)</name>
        <dbReference type="ChEBI" id="CHEBI:29103"/>
    </cofactor>
</comment>